<keyword evidence="2" id="KW-1185">Reference proteome</keyword>
<organism evidence="1 2">
    <name type="scientific">Gemmata obscuriglobus</name>
    <dbReference type="NCBI Taxonomy" id="114"/>
    <lineage>
        <taxon>Bacteria</taxon>
        <taxon>Pseudomonadati</taxon>
        <taxon>Planctomycetota</taxon>
        <taxon>Planctomycetia</taxon>
        <taxon>Gemmatales</taxon>
        <taxon>Gemmataceae</taxon>
        <taxon>Gemmata</taxon>
    </lineage>
</organism>
<dbReference type="RefSeq" id="WP_010038332.1">
    <property type="nucleotide sequence ID" value="NZ_CP025958.1"/>
</dbReference>
<sequence>MAVTLPTNPNGSLRAFTDTEVIAMNLRRRGIKAEHDHITTMLGPDGSYCTRRFSCDWDQRYNAAVHLVGASKLYDDTGVTKLSRLMPQRDPVFNNWACTKVEIAPFRFMQNTVEAEDPEDPDSIEDVNPGYKAGVHVPEFWRAELKATFEMCPFGFKSDADTESETERYTTKPGAVPGGAVSGEPSYISLPGGASGQVYSTDTGTGKPAGVPIPYGIGFIEPQRKFRIVWRRLPFDAWGPGKPLFNRVIGNEGSRGFFGAVNKTYFLGYWSLTLQLVGVEETLLPDPTGLGYSWDLAYTFVHKPVPFGHLGFYFFDPATTGNVSGYYQTQRAGLNTRITDETLITDGSALFPVREFEDLFKVGAA</sequence>
<evidence type="ECO:0000313" key="1">
    <source>
        <dbReference type="EMBL" id="AWM41767.1"/>
    </source>
</evidence>
<reference evidence="1 2" key="1">
    <citation type="submission" date="2018-01" db="EMBL/GenBank/DDBJ databases">
        <title>G. obscuriglobus.</title>
        <authorList>
            <person name="Franke J."/>
            <person name="Blomberg W."/>
            <person name="Selmecki A."/>
        </authorList>
    </citation>
    <scope>NUCLEOTIDE SEQUENCE [LARGE SCALE GENOMIC DNA]</scope>
    <source>
        <strain evidence="1 2">DSM 5831</strain>
    </source>
</reference>
<name>A0A2Z3HDU5_9BACT</name>
<dbReference type="KEGG" id="gog:C1280_35405"/>
<accession>A0A2Z3HDU5</accession>
<dbReference type="Proteomes" id="UP000245802">
    <property type="component" value="Chromosome"/>
</dbReference>
<evidence type="ECO:0000313" key="2">
    <source>
        <dbReference type="Proteomes" id="UP000245802"/>
    </source>
</evidence>
<gene>
    <name evidence="1" type="ORF">C1280_35405</name>
</gene>
<dbReference type="AlphaFoldDB" id="A0A2Z3HDU5"/>
<dbReference type="OrthoDB" id="300432at2"/>
<proteinExistence type="predicted"/>
<protein>
    <submittedName>
        <fullName evidence="1">Uncharacterized protein</fullName>
    </submittedName>
</protein>
<dbReference type="EMBL" id="CP025958">
    <property type="protein sequence ID" value="AWM41767.1"/>
    <property type="molecule type" value="Genomic_DNA"/>
</dbReference>